<dbReference type="Proteomes" id="UP000602395">
    <property type="component" value="Unassembled WGS sequence"/>
</dbReference>
<evidence type="ECO:0008006" key="4">
    <source>
        <dbReference type="Google" id="ProtNLM"/>
    </source>
</evidence>
<reference evidence="2 3" key="1">
    <citation type="submission" date="2020-09" db="EMBL/GenBank/DDBJ databases">
        <title>Novel species in genus Gordonia.</title>
        <authorList>
            <person name="Zhang G."/>
        </authorList>
    </citation>
    <scope>NUCLEOTIDE SEQUENCE [LARGE SCALE GENOMIC DNA]</scope>
    <source>
        <strain evidence="2 3">ON-33</strain>
    </source>
</reference>
<gene>
    <name evidence="2" type="ORF">IDF66_05040</name>
</gene>
<dbReference type="EMBL" id="JACWMS010000001">
    <property type="protein sequence ID" value="MBD1318943.1"/>
    <property type="molecule type" value="Genomic_DNA"/>
</dbReference>
<keyword evidence="3" id="KW-1185">Reference proteome</keyword>
<evidence type="ECO:0000256" key="1">
    <source>
        <dbReference type="SAM" id="MobiDB-lite"/>
    </source>
</evidence>
<dbReference type="RefSeq" id="WP_190265910.1">
    <property type="nucleotide sequence ID" value="NZ_BAABAD010000003.1"/>
</dbReference>
<name>A0ABR7W9J5_9ACTN</name>
<comment type="caution">
    <text evidence="2">The sequence shown here is derived from an EMBL/GenBank/DDBJ whole genome shotgun (WGS) entry which is preliminary data.</text>
</comment>
<proteinExistence type="predicted"/>
<accession>A0ABR7W9J5</accession>
<sequence length="240" mass="25525">MKLGAVDLQRVLGIFALIVLAFASASCGVTGRSVETSSAPRNPDQARLLGQNDFPPGYTTSPGNVDSAERARSQSDLVNGRVNKNAACAKLTADQVPLIAKSQRTGVVAIPKRPDDARYSETIIRNGQTLDDQRALAEVCRSAVSMVPGVGETLEKYTVVPAPLGIDADDCLVIQIDVTTDPSPSSGEAPRRRQTVVGFAQLGNVQVEFYQEVDGLGAAPDTAQFNELFAKAVRRASRLQ</sequence>
<organism evidence="2 3">
    <name type="scientific">Gordonia hankookensis</name>
    <dbReference type="NCBI Taxonomy" id="589403"/>
    <lineage>
        <taxon>Bacteria</taxon>
        <taxon>Bacillati</taxon>
        <taxon>Actinomycetota</taxon>
        <taxon>Actinomycetes</taxon>
        <taxon>Mycobacteriales</taxon>
        <taxon>Gordoniaceae</taxon>
        <taxon>Gordonia</taxon>
    </lineage>
</organism>
<protein>
    <recommendedName>
        <fullName evidence="4">DUF5642 domain-containing protein</fullName>
    </recommendedName>
</protein>
<evidence type="ECO:0000313" key="3">
    <source>
        <dbReference type="Proteomes" id="UP000602395"/>
    </source>
</evidence>
<feature type="region of interest" description="Disordered" evidence="1">
    <location>
        <begin position="34"/>
        <end position="68"/>
    </location>
</feature>
<dbReference type="PROSITE" id="PS51257">
    <property type="entry name" value="PROKAR_LIPOPROTEIN"/>
    <property type="match status" value="1"/>
</dbReference>
<evidence type="ECO:0000313" key="2">
    <source>
        <dbReference type="EMBL" id="MBD1318943.1"/>
    </source>
</evidence>